<proteinExistence type="predicted"/>
<gene>
    <name evidence="1" type="ORF">SSP531S_27730</name>
</gene>
<comment type="caution">
    <text evidence="1">The sequence shown here is derived from an EMBL/GenBank/DDBJ whole genome shotgun (WGS) entry which is preliminary data.</text>
</comment>
<reference evidence="1 2" key="1">
    <citation type="submission" date="2018-07" db="EMBL/GenBank/DDBJ databases">
        <title>Whole Genome Shotgun Sequence of Streptomyces spongiicola strain 531S.</title>
        <authorList>
            <person name="Dohra H."/>
            <person name="Kodani S."/>
        </authorList>
    </citation>
    <scope>NUCLEOTIDE SEQUENCE [LARGE SCALE GENOMIC DNA]</scope>
    <source>
        <strain evidence="1 2">531S</strain>
    </source>
</reference>
<evidence type="ECO:0000313" key="1">
    <source>
        <dbReference type="EMBL" id="GBQ01340.1"/>
    </source>
</evidence>
<evidence type="ECO:0000313" key="2">
    <source>
        <dbReference type="Proteomes" id="UP000265354"/>
    </source>
</evidence>
<organism evidence="1 2">
    <name type="scientific">Streptomyces spongiicola</name>
    <dbReference type="NCBI Taxonomy" id="1690221"/>
    <lineage>
        <taxon>Bacteria</taxon>
        <taxon>Bacillati</taxon>
        <taxon>Actinomycetota</taxon>
        <taxon>Actinomycetes</taxon>
        <taxon>Kitasatosporales</taxon>
        <taxon>Streptomycetaceae</taxon>
        <taxon>Streptomyces</taxon>
    </lineage>
</organism>
<sequence>MEAVREIEHECCHDDNREQQGDVLHEPGTQAIVRMVVARVNVGSQSERKVNWDGLRSVSKWVAVPPLVFAAAPRSPRGGCAPHAIAPNCGPVALSGGPAVTAT</sequence>
<protein>
    <submittedName>
        <fullName evidence="1">Uncharacterized protein</fullName>
    </submittedName>
</protein>
<dbReference type="EMBL" id="BGZL01000006">
    <property type="protein sequence ID" value="GBQ01340.1"/>
    <property type="molecule type" value="Genomic_DNA"/>
</dbReference>
<dbReference type="AlphaFoldDB" id="A0A388T013"/>
<name>A0A388T013_9ACTN</name>
<accession>A0A388T013</accession>
<dbReference type="Proteomes" id="UP000265354">
    <property type="component" value="Unassembled WGS sequence"/>
</dbReference>